<name>A0ACC0N2Y9_RHOML</name>
<comment type="caution">
    <text evidence="1">The sequence shown here is derived from an EMBL/GenBank/DDBJ whole genome shotgun (WGS) entry which is preliminary data.</text>
</comment>
<evidence type="ECO:0000313" key="1">
    <source>
        <dbReference type="EMBL" id="KAI8547221.1"/>
    </source>
</evidence>
<protein>
    <submittedName>
        <fullName evidence="1">Uncharacterized protein</fullName>
    </submittedName>
</protein>
<keyword evidence="2" id="KW-1185">Reference proteome</keyword>
<organism evidence="1 2">
    <name type="scientific">Rhododendron molle</name>
    <name type="common">Chinese azalea</name>
    <name type="synonym">Azalea mollis</name>
    <dbReference type="NCBI Taxonomy" id="49168"/>
    <lineage>
        <taxon>Eukaryota</taxon>
        <taxon>Viridiplantae</taxon>
        <taxon>Streptophyta</taxon>
        <taxon>Embryophyta</taxon>
        <taxon>Tracheophyta</taxon>
        <taxon>Spermatophyta</taxon>
        <taxon>Magnoliopsida</taxon>
        <taxon>eudicotyledons</taxon>
        <taxon>Gunneridae</taxon>
        <taxon>Pentapetalae</taxon>
        <taxon>asterids</taxon>
        <taxon>Ericales</taxon>
        <taxon>Ericaceae</taxon>
        <taxon>Ericoideae</taxon>
        <taxon>Rhodoreae</taxon>
        <taxon>Rhododendron</taxon>
    </lineage>
</organism>
<dbReference type="Proteomes" id="UP001062846">
    <property type="component" value="Chromosome 7"/>
</dbReference>
<evidence type="ECO:0000313" key="2">
    <source>
        <dbReference type="Proteomes" id="UP001062846"/>
    </source>
</evidence>
<gene>
    <name evidence="1" type="ORF">RHMOL_Rhmol07G0178600</name>
</gene>
<accession>A0ACC0N2Y9</accession>
<dbReference type="EMBL" id="CM046394">
    <property type="protein sequence ID" value="KAI8547221.1"/>
    <property type="molecule type" value="Genomic_DNA"/>
</dbReference>
<sequence>MLGCPSSPDADVAAPSFMPDGESKINDCSGSSFMIRESCNILFDELLLLFLLRSRRRRGKKSVSLCSDDSVVHRCTVNKAATLVSVAQRRRWSLCSDDESRPSSLEEFLQVEQRFGDVALFGVSDAELKGSGGRTRVGGMLFIDEKLLPSRHAEEEATYSNEER</sequence>
<reference evidence="1" key="1">
    <citation type="submission" date="2022-02" db="EMBL/GenBank/DDBJ databases">
        <title>Plant Genome Project.</title>
        <authorList>
            <person name="Zhang R.-G."/>
        </authorList>
    </citation>
    <scope>NUCLEOTIDE SEQUENCE</scope>
    <source>
        <strain evidence="1">AT1</strain>
    </source>
</reference>
<proteinExistence type="predicted"/>